<comment type="caution">
    <text evidence="1">The sequence shown here is derived from an EMBL/GenBank/DDBJ whole genome shotgun (WGS) entry which is preliminary data.</text>
</comment>
<proteinExistence type="predicted"/>
<name>A0A2P5E1H2_PARAD</name>
<organism evidence="1 2">
    <name type="scientific">Parasponia andersonii</name>
    <name type="common">Sponia andersonii</name>
    <dbReference type="NCBI Taxonomy" id="3476"/>
    <lineage>
        <taxon>Eukaryota</taxon>
        <taxon>Viridiplantae</taxon>
        <taxon>Streptophyta</taxon>
        <taxon>Embryophyta</taxon>
        <taxon>Tracheophyta</taxon>
        <taxon>Spermatophyta</taxon>
        <taxon>Magnoliopsida</taxon>
        <taxon>eudicotyledons</taxon>
        <taxon>Gunneridae</taxon>
        <taxon>Pentapetalae</taxon>
        <taxon>rosids</taxon>
        <taxon>fabids</taxon>
        <taxon>Rosales</taxon>
        <taxon>Cannabaceae</taxon>
        <taxon>Parasponia</taxon>
    </lineage>
</organism>
<feature type="non-terminal residue" evidence="1">
    <location>
        <position position="137"/>
    </location>
</feature>
<accession>A0A2P5E1H2</accession>
<evidence type="ECO:0000313" key="2">
    <source>
        <dbReference type="Proteomes" id="UP000237105"/>
    </source>
</evidence>
<dbReference type="OrthoDB" id="1749396at2759"/>
<reference evidence="2" key="1">
    <citation type="submission" date="2016-06" db="EMBL/GenBank/DDBJ databases">
        <title>Parallel loss of symbiosis genes in relatives of nitrogen-fixing non-legume Parasponia.</title>
        <authorList>
            <person name="Van Velzen R."/>
            <person name="Holmer R."/>
            <person name="Bu F."/>
            <person name="Rutten L."/>
            <person name="Van Zeijl A."/>
            <person name="Liu W."/>
            <person name="Santuari L."/>
            <person name="Cao Q."/>
            <person name="Sharma T."/>
            <person name="Shen D."/>
            <person name="Roswanjaya Y."/>
            <person name="Wardhani T."/>
            <person name="Kalhor M.S."/>
            <person name="Jansen J."/>
            <person name="Van den Hoogen J."/>
            <person name="Gungor B."/>
            <person name="Hartog M."/>
            <person name="Hontelez J."/>
            <person name="Verver J."/>
            <person name="Yang W.-C."/>
            <person name="Schijlen E."/>
            <person name="Repin R."/>
            <person name="Schilthuizen M."/>
            <person name="Schranz E."/>
            <person name="Heidstra R."/>
            <person name="Miyata K."/>
            <person name="Fedorova E."/>
            <person name="Kohlen W."/>
            <person name="Bisseling T."/>
            <person name="Smit S."/>
            <person name="Geurts R."/>
        </authorList>
    </citation>
    <scope>NUCLEOTIDE SEQUENCE [LARGE SCALE GENOMIC DNA]</scope>
    <source>
        <strain evidence="2">cv. WU1-14</strain>
    </source>
</reference>
<gene>
    <name evidence="1" type="ORF">PanWU01x14_011340</name>
</gene>
<dbReference type="AlphaFoldDB" id="A0A2P5E1H2"/>
<keyword evidence="2" id="KW-1185">Reference proteome</keyword>
<dbReference type="Proteomes" id="UP000237105">
    <property type="component" value="Unassembled WGS sequence"/>
</dbReference>
<dbReference type="EMBL" id="JXTB01000004">
    <property type="protein sequence ID" value="PON79399.1"/>
    <property type="molecule type" value="Genomic_DNA"/>
</dbReference>
<sequence>MGNSLIKDTLILSQSFASNVMAIIVDKILDIMVLQNDSEKVLFKFIKLPIILEISIHPRILTMAKHFISLVNSDKLAIAPKFSRPGPSSSFTSNWPQAHFTSHNNYWLVDSGAFHHITSDIQNLSIHSEYDGNEDIM</sequence>
<protein>
    <submittedName>
        <fullName evidence="1">Uncharacterized protein</fullName>
    </submittedName>
</protein>
<evidence type="ECO:0000313" key="1">
    <source>
        <dbReference type="EMBL" id="PON79399.1"/>
    </source>
</evidence>